<dbReference type="AlphaFoldDB" id="S8F0H8"/>
<proteinExistence type="predicted"/>
<evidence type="ECO:0000313" key="3">
    <source>
        <dbReference type="Proteomes" id="UP000015241"/>
    </source>
</evidence>
<dbReference type="InParanoid" id="S8F0H8"/>
<feature type="compositionally biased region" description="Polar residues" evidence="1">
    <location>
        <begin position="1"/>
        <end position="12"/>
    </location>
</feature>
<gene>
    <name evidence="2" type="ORF">FOMPIDRAFT_1056775</name>
</gene>
<keyword evidence="3" id="KW-1185">Reference proteome</keyword>
<dbReference type="Proteomes" id="UP000015241">
    <property type="component" value="Unassembled WGS sequence"/>
</dbReference>
<evidence type="ECO:0000313" key="2">
    <source>
        <dbReference type="EMBL" id="EPS92534.1"/>
    </source>
</evidence>
<evidence type="ECO:0000256" key="1">
    <source>
        <dbReference type="SAM" id="MobiDB-lite"/>
    </source>
</evidence>
<protein>
    <submittedName>
        <fullName evidence="2">Uncharacterized protein</fullName>
    </submittedName>
</protein>
<name>S8F0H8_FOMSC</name>
<reference evidence="2 3" key="1">
    <citation type="journal article" date="2012" name="Science">
        <title>The Paleozoic origin of enzymatic lignin decomposition reconstructed from 31 fungal genomes.</title>
        <authorList>
            <person name="Floudas D."/>
            <person name="Binder M."/>
            <person name="Riley R."/>
            <person name="Barry K."/>
            <person name="Blanchette R.A."/>
            <person name="Henrissat B."/>
            <person name="Martinez A.T."/>
            <person name="Otillar R."/>
            <person name="Spatafora J.W."/>
            <person name="Yadav J.S."/>
            <person name="Aerts A."/>
            <person name="Benoit I."/>
            <person name="Boyd A."/>
            <person name="Carlson A."/>
            <person name="Copeland A."/>
            <person name="Coutinho P.M."/>
            <person name="de Vries R.P."/>
            <person name="Ferreira P."/>
            <person name="Findley K."/>
            <person name="Foster B."/>
            <person name="Gaskell J."/>
            <person name="Glotzer D."/>
            <person name="Gorecki P."/>
            <person name="Heitman J."/>
            <person name="Hesse C."/>
            <person name="Hori C."/>
            <person name="Igarashi K."/>
            <person name="Jurgens J.A."/>
            <person name="Kallen N."/>
            <person name="Kersten P."/>
            <person name="Kohler A."/>
            <person name="Kuees U."/>
            <person name="Kumar T.K.A."/>
            <person name="Kuo A."/>
            <person name="LaButti K."/>
            <person name="Larrondo L.F."/>
            <person name="Lindquist E."/>
            <person name="Ling A."/>
            <person name="Lombard V."/>
            <person name="Lucas S."/>
            <person name="Lundell T."/>
            <person name="Martin R."/>
            <person name="McLaughlin D.J."/>
            <person name="Morgenstern I."/>
            <person name="Morin E."/>
            <person name="Murat C."/>
            <person name="Nagy L.G."/>
            <person name="Nolan M."/>
            <person name="Ohm R.A."/>
            <person name="Patyshakuliyeva A."/>
            <person name="Rokas A."/>
            <person name="Ruiz-Duenas F.J."/>
            <person name="Sabat G."/>
            <person name="Salamov A."/>
            <person name="Samejima M."/>
            <person name="Schmutz J."/>
            <person name="Slot J.C."/>
            <person name="St John F."/>
            <person name="Stenlid J."/>
            <person name="Sun H."/>
            <person name="Sun S."/>
            <person name="Syed K."/>
            <person name="Tsang A."/>
            <person name="Wiebenga A."/>
            <person name="Young D."/>
            <person name="Pisabarro A."/>
            <person name="Eastwood D.C."/>
            <person name="Martin F."/>
            <person name="Cullen D."/>
            <person name="Grigoriev I.V."/>
            <person name="Hibbett D.S."/>
        </authorList>
    </citation>
    <scope>NUCLEOTIDE SEQUENCE</scope>
    <source>
        <strain evidence="3">FP-58527</strain>
    </source>
</reference>
<sequence>MAPRPTTLTPRQMTPCDRTALDRWKERAPTPPLLISRSRRERISPYGAVARAFIAPQCRRRANTPDDASVKANTPIDAAATANTPGDAASWAAECSKRRQATCKGLRDVDKIIDAVALGIAQADGVHSLTRNPSPA</sequence>
<dbReference type="HOGENOM" id="CLU_1875481_0_0_1"/>
<dbReference type="EMBL" id="KE504498">
    <property type="protein sequence ID" value="EPS92534.1"/>
    <property type="molecule type" value="Genomic_DNA"/>
</dbReference>
<feature type="region of interest" description="Disordered" evidence="1">
    <location>
        <begin position="1"/>
        <end position="31"/>
    </location>
</feature>
<accession>S8F0H8</accession>
<feature type="compositionally biased region" description="Basic and acidic residues" evidence="1">
    <location>
        <begin position="19"/>
        <end position="28"/>
    </location>
</feature>
<organism evidence="2 3">
    <name type="scientific">Fomitopsis schrenkii</name>
    <name type="common">Brown rot fungus</name>
    <dbReference type="NCBI Taxonomy" id="2126942"/>
    <lineage>
        <taxon>Eukaryota</taxon>
        <taxon>Fungi</taxon>
        <taxon>Dikarya</taxon>
        <taxon>Basidiomycota</taxon>
        <taxon>Agaricomycotina</taxon>
        <taxon>Agaricomycetes</taxon>
        <taxon>Polyporales</taxon>
        <taxon>Fomitopsis</taxon>
    </lineage>
</organism>